<dbReference type="STRING" id="361077.A0A152A0H6"/>
<dbReference type="InParanoid" id="A0A152A0H6"/>
<organism evidence="1 2">
    <name type="scientific">Tieghemostelium lacteum</name>
    <name type="common">Slime mold</name>
    <name type="synonym">Dictyostelium lacteum</name>
    <dbReference type="NCBI Taxonomy" id="361077"/>
    <lineage>
        <taxon>Eukaryota</taxon>
        <taxon>Amoebozoa</taxon>
        <taxon>Evosea</taxon>
        <taxon>Eumycetozoa</taxon>
        <taxon>Dictyostelia</taxon>
        <taxon>Dictyosteliales</taxon>
        <taxon>Raperosteliaceae</taxon>
        <taxon>Tieghemostelium</taxon>
    </lineage>
</organism>
<evidence type="ECO:0008006" key="3">
    <source>
        <dbReference type="Google" id="ProtNLM"/>
    </source>
</evidence>
<protein>
    <recommendedName>
        <fullName evidence="3">WD40 repeat-containing protein</fullName>
    </recommendedName>
</protein>
<dbReference type="OrthoDB" id="2123049at2759"/>
<dbReference type="SUPFAM" id="SSF50978">
    <property type="entry name" value="WD40 repeat-like"/>
    <property type="match status" value="1"/>
</dbReference>
<dbReference type="AlphaFoldDB" id="A0A152A0H6"/>
<name>A0A152A0H6_TIELA</name>
<evidence type="ECO:0000313" key="1">
    <source>
        <dbReference type="EMBL" id="KYQ99703.1"/>
    </source>
</evidence>
<sequence>MKLESVSSKIEIDYELNVLAIGPLFKSKEKHLLVGTTDGTIKVYLHNKLVEVLETKGSSILTLELCDSTNFGDIDIISGDSHGNVVIFSNHQILYRDTINGPISSIITHVTSNNDFNIVVGDRLGQVTSIKPHQNVQWKFKVPTLSQTLDTLKMSQLKENESLGICMVITEQKSQTVKDMVSIVNSVDQFDNSFNYIIISENHNVIHLIDQGRKLASISPPSPVNTMCKGYFDSRYKNSIQVLLGCENGFIYILHDFKLDVYCQVGYPITILKTLSLTKPNKNTTTPTLDHVICTGDFNSLKIYSNRNLICDHILEDWVSTLAIGDIENSGESLIVIGKLNNTIEFLKPVEY</sequence>
<dbReference type="OMA" id="NHQILYR"/>
<evidence type="ECO:0000313" key="2">
    <source>
        <dbReference type="Proteomes" id="UP000076078"/>
    </source>
</evidence>
<dbReference type="InterPro" id="IPR036322">
    <property type="entry name" value="WD40_repeat_dom_sf"/>
</dbReference>
<keyword evidence="2" id="KW-1185">Reference proteome</keyword>
<dbReference type="Proteomes" id="UP000076078">
    <property type="component" value="Unassembled WGS sequence"/>
</dbReference>
<gene>
    <name evidence="1" type="ORF">DLAC_03644</name>
</gene>
<reference evidence="1 2" key="1">
    <citation type="submission" date="2015-12" db="EMBL/GenBank/DDBJ databases">
        <title>Dictyostelia acquired genes for synthesis and detection of signals that induce cell-type specialization by lateral gene transfer from prokaryotes.</title>
        <authorList>
            <person name="Gloeckner G."/>
            <person name="Schaap P."/>
        </authorList>
    </citation>
    <scope>NUCLEOTIDE SEQUENCE [LARGE SCALE GENOMIC DNA]</scope>
    <source>
        <strain evidence="1 2">TK</strain>
    </source>
</reference>
<proteinExistence type="predicted"/>
<dbReference type="EMBL" id="LODT01000020">
    <property type="protein sequence ID" value="KYQ99703.1"/>
    <property type="molecule type" value="Genomic_DNA"/>
</dbReference>
<accession>A0A152A0H6</accession>
<comment type="caution">
    <text evidence="1">The sequence shown here is derived from an EMBL/GenBank/DDBJ whole genome shotgun (WGS) entry which is preliminary data.</text>
</comment>